<keyword evidence="4" id="KW-1185">Reference proteome</keyword>
<dbReference type="RefSeq" id="WP_159303087.1">
    <property type="nucleotide sequence ID" value="NZ_LR733271.1"/>
</dbReference>
<accession>A0A653TIR5</accession>
<dbReference type="InterPro" id="IPR013545">
    <property type="entry name" value="T2SS_protein-GspG_C"/>
</dbReference>
<evidence type="ECO:0000256" key="1">
    <source>
        <dbReference type="SAM" id="Phobius"/>
    </source>
</evidence>
<evidence type="ECO:0000313" key="3">
    <source>
        <dbReference type="EMBL" id="VXB75753.1"/>
    </source>
</evidence>
<dbReference type="Pfam" id="PF08334">
    <property type="entry name" value="T2SSG"/>
    <property type="match status" value="1"/>
</dbReference>
<keyword evidence="1" id="KW-1133">Transmembrane helix</keyword>
<dbReference type="InterPro" id="IPR045584">
    <property type="entry name" value="Pilin-like"/>
</dbReference>
<dbReference type="Gene3D" id="3.30.700.10">
    <property type="entry name" value="Glycoprotein, Type 4 Pilin"/>
    <property type="match status" value="1"/>
</dbReference>
<reference evidence="3 4" key="1">
    <citation type="submission" date="2019-10" db="EMBL/GenBank/DDBJ databases">
        <authorList>
            <person name="Karimi E."/>
        </authorList>
    </citation>
    <scope>NUCLEOTIDE SEQUENCE [LARGE SCALE GENOMIC DNA]</scope>
    <source>
        <strain evidence="3">Maribacter sp. 151</strain>
    </source>
</reference>
<keyword evidence="1" id="KW-0812">Transmembrane</keyword>
<dbReference type="EMBL" id="CABWLR010000003">
    <property type="protein sequence ID" value="VXB75753.1"/>
    <property type="molecule type" value="Genomic_DNA"/>
</dbReference>
<feature type="transmembrane region" description="Helical" evidence="1">
    <location>
        <begin position="47"/>
        <end position="67"/>
    </location>
</feature>
<organism evidence="3 4">
    <name type="scientific">Maribacter litoralis</name>
    <dbReference type="NCBI Taxonomy" id="2059726"/>
    <lineage>
        <taxon>Bacteria</taxon>
        <taxon>Pseudomonadati</taxon>
        <taxon>Bacteroidota</taxon>
        <taxon>Flavobacteriia</taxon>
        <taxon>Flavobacteriales</taxon>
        <taxon>Flavobacteriaceae</taxon>
        <taxon>Maribacter</taxon>
    </lineage>
</organism>
<dbReference type="Proteomes" id="UP000430202">
    <property type="component" value="Unassembled WGS sequence"/>
</dbReference>
<name>A0A653TIR5_9FLAO</name>
<dbReference type="SUPFAM" id="SSF54523">
    <property type="entry name" value="Pili subunits"/>
    <property type="match status" value="1"/>
</dbReference>
<evidence type="ECO:0000259" key="2">
    <source>
        <dbReference type="Pfam" id="PF08334"/>
    </source>
</evidence>
<dbReference type="AlphaFoldDB" id="A0A653TIR5"/>
<gene>
    <name evidence="3" type="ORF">MARI151_30516</name>
</gene>
<keyword evidence="1" id="KW-0472">Membrane</keyword>
<protein>
    <submittedName>
        <fullName evidence="3">General secretion pathway protein G</fullName>
    </submittedName>
</protein>
<sequence>MIETILSILVDFGLLREDYLHKKRIRKKEEHDGKKRPFQNYLFQPSLIIFCILIFVTSISSVLFFTYHSTTIIPKNTQNEILEIRERVENYKETLGYYPKELNDLIRNNPLRQKWKTDGWNRPYSYIIIENGNNFLITSLGPDGKLGTKDDINSK</sequence>
<evidence type="ECO:0000313" key="4">
    <source>
        <dbReference type="Proteomes" id="UP000430202"/>
    </source>
</evidence>
<feature type="domain" description="Type II secretion system protein GspG C-terminal" evidence="2">
    <location>
        <begin position="75"/>
        <end position="152"/>
    </location>
</feature>
<proteinExistence type="predicted"/>